<dbReference type="AlphaFoldDB" id="A0AB39NU89"/>
<name>A0AB39NU89_9ACTN</name>
<feature type="compositionally biased region" description="Low complexity" evidence="1">
    <location>
        <begin position="75"/>
        <end position="86"/>
    </location>
</feature>
<reference evidence="2" key="1">
    <citation type="submission" date="2024-07" db="EMBL/GenBank/DDBJ databases">
        <authorList>
            <person name="Yu S.T."/>
        </authorList>
    </citation>
    <scope>NUCLEOTIDE SEQUENCE</scope>
    <source>
        <strain evidence="2">R17</strain>
    </source>
</reference>
<evidence type="ECO:0000313" key="2">
    <source>
        <dbReference type="EMBL" id="XDQ22000.1"/>
    </source>
</evidence>
<dbReference type="GeneID" id="303247379"/>
<accession>A0AB39NU89</accession>
<proteinExistence type="predicted"/>
<dbReference type="RefSeq" id="WP_031021214.1">
    <property type="nucleotide sequence ID" value="NZ_CP163433.1"/>
</dbReference>
<sequence>MALLEVIAALHTESARGGAGPEVGERAARTALSLAGETNSAARAGALDAPADARDEPAVALVRTARQVRAHHGEAPAAWATTTSASKDPTPAAP</sequence>
<organism evidence="2">
    <name type="scientific">Streptomyces sp. R17</name>
    <dbReference type="NCBI Taxonomy" id="3238626"/>
    <lineage>
        <taxon>Bacteria</taxon>
        <taxon>Bacillati</taxon>
        <taxon>Actinomycetota</taxon>
        <taxon>Actinomycetes</taxon>
        <taxon>Kitasatosporales</taxon>
        <taxon>Streptomycetaceae</taxon>
        <taxon>Streptomyces</taxon>
    </lineage>
</organism>
<gene>
    <name evidence="2" type="ORF">AB5J48_29405</name>
</gene>
<protein>
    <submittedName>
        <fullName evidence="2">Uncharacterized protein</fullName>
    </submittedName>
</protein>
<evidence type="ECO:0000256" key="1">
    <source>
        <dbReference type="SAM" id="MobiDB-lite"/>
    </source>
</evidence>
<feature type="region of interest" description="Disordered" evidence="1">
    <location>
        <begin position="69"/>
        <end position="94"/>
    </location>
</feature>
<dbReference type="EMBL" id="CP163433">
    <property type="protein sequence ID" value="XDQ22000.1"/>
    <property type="molecule type" value="Genomic_DNA"/>
</dbReference>